<dbReference type="AlphaFoldDB" id="A0AAV8SL52"/>
<dbReference type="Pfam" id="PF01535">
    <property type="entry name" value="PPR"/>
    <property type="match status" value="3"/>
</dbReference>
<evidence type="ECO:0000313" key="3">
    <source>
        <dbReference type="EMBL" id="KAJ8752780.1"/>
    </source>
</evidence>
<keyword evidence="4" id="KW-1185">Reference proteome</keyword>
<dbReference type="EMBL" id="JAIWQS010000010">
    <property type="protein sequence ID" value="KAJ8752780.1"/>
    <property type="molecule type" value="Genomic_DNA"/>
</dbReference>
<dbReference type="Pfam" id="PF13041">
    <property type="entry name" value="PPR_2"/>
    <property type="match status" value="2"/>
</dbReference>
<dbReference type="PROSITE" id="PS51375">
    <property type="entry name" value="PPR"/>
    <property type="match status" value="4"/>
</dbReference>
<feature type="repeat" description="PPR" evidence="2">
    <location>
        <begin position="186"/>
        <end position="220"/>
    </location>
</feature>
<dbReference type="InterPro" id="IPR002885">
    <property type="entry name" value="PPR_rpt"/>
</dbReference>
<evidence type="ECO:0000256" key="2">
    <source>
        <dbReference type="PROSITE-ProRule" id="PRU00708"/>
    </source>
</evidence>
<dbReference type="PANTHER" id="PTHR47926:SF401">
    <property type="entry name" value="PENTATRICOPEPTIDE REPEAT-CONTAINING PROTEIN"/>
    <property type="match status" value="1"/>
</dbReference>
<protein>
    <submittedName>
        <fullName evidence="3">Uncharacterized protein</fullName>
    </submittedName>
</protein>
<dbReference type="NCBIfam" id="TIGR00756">
    <property type="entry name" value="PPR"/>
    <property type="match status" value="4"/>
</dbReference>
<dbReference type="InterPro" id="IPR046848">
    <property type="entry name" value="E_motif"/>
</dbReference>
<dbReference type="PANTHER" id="PTHR47926">
    <property type="entry name" value="PENTATRICOPEPTIDE REPEAT-CONTAINING PROTEIN"/>
    <property type="match status" value="1"/>
</dbReference>
<comment type="caution">
    <text evidence="3">The sequence shown here is derived from an EMBL/GenBank/DDBJ whole genome shotgun (WGS) entry which is preliminary data.</text>
</comment>
<accession>A0AAV8SL52</accession>
<dbReference type="GO" id="GO:0009451">
    <property type="term" value="P:RNA modification"/>
    <property type="evidence" value="ECO:0007669"/>
    <property type="project" value="InterPro"/>
</dbReference>
<dbReference type="Proteomes" id="UP001159364">
    <property type="component" value="Linkage Group LG10"/>
</dbReference>
<reference evidence="3 4" key="1">
    <citation type="submission" date="2021-09" db="EMBL/GenBank/DDBJ databases">
        <title>Genomic insights and catalytic innovation underlie evolution of tropane alkaloids biosynthesis.</title>
        <authorList>
            <person name="Wang Y.-J."/>
            <person name="Tian T."/>
            <person name="Huang J.-P."/>
            <person name="Huang S.-X."/>
        </authorList>
    </citation>
    <scope>NUCLEOTIDE SEQUENCE [LARGE SCALE GENOMIC DNA]</scope>
    <source>
        <strain evidence="3">KIB-2018</strain>
        <tissue evidence="3">Leaf</tissue>
    </source>
</reference>
<organism evidence="3 4">
    <name type="scientific">Erythroxylum novogranatense</name>
    <dbReference type="NCBI Taxonomy" id="1862640"/>
    <lineage>
        <taxon>Eukaryota</taxon>
        <taxon>Viridiplantae</taxon>
        <taxon>Streptophyta</taxon>
        <taxon>Embryophyta</taxon>
        <taxon>Tracheophyta</taxon>
        <taxon>Spermatophyta</taxon>
        <taxon>Magnoliopsida</taxon>
        <taxon>eudicotyledons</taxon>
        <taxon>Gunneridae</taxon>
        <taxon>Pentapetalae</taxon>
        <taxon>rosids</taxon>
        <taxon>fabids</taxon>
        <taxon>Malpighiales</taxon>
        <taxon>Erythroxylaceae</taxon>
        <taxon>Erythroxylum</taxon>
    </lineage>
</organism>
<sequence>MLESETQRFAFRNAIARLIETCKNTTELKQIHAQIIASPKLAKRDHEFLISRLLYFSAISIPRFLSYAISVFQRIQSPDLGIYNIMIRAYATKRERDCDTLSCPALKLFKQMLSNGIAPDSLTIPFLVKECTRRFDVGSGRCLHGLGIKSGHCGDIFVQNSLTSFYSTCGWVDSARNLFDEMCDRDVVSWNSMITGYLKGGNLDEALRLFRSMKNKNAISWNSIITGFVHGCRTKDAFDLFREMLCLSEDDNNMVKPDKITIATVLSACAHVGAFDQGKWVHSFLTRTGMECDMVIGTALVDMYGKCGYLRQALDVFEEMPEKDTLAWTAMISVLALHGHCKKAFEAFEKMEAEGVKPNHITFVGLLSACAHSGSVERGRQCFELMTKAYLIEPQVHHYACMVDILSRAGLLQEAEKLVRGMPLKPDVFVWGALLGGCQIHGDVKLGERAAKCLIDLEPLNHAFYVNLCDIYAKAGRFEDVKRVRALMKEKEIRKEVAGCSLIEVDGTVHEFSVTGSAEIVTKQIAWILNALNGEIKLKDDMNWVQYYILEIQ</sequence>
<feature type="repeat" description="PPR" evidence="2">
    <location>
        <begin position="324"/>
        <end position="358"/>
    </location>
</feature>
<feature type="repeat" description="PPR" evidence="2">
    <location>
        <begin position="293"/>
        <end position="323"/>
    </location>
</feature>
<dbReference type="FunFam" id="1.25.40.10:FF:000329">
    <property type="entry name" value="Pentatricopeptide repeat-containing protein"/>
    <property type="match status" value="1"/>
</dbReference>
<proteinExistence type="predicted"/>
<dbReference type="FunFam" id="1.25.40.10:FF:000348">
    <property type="entry name" value="Pentatricopeptide repeat-containing protein chloroplastic"/>
    <property type="match status" value="1"/>
</dbReference>
<feature type="repeat" description="PPR" evidence="2">
    <location>
        <begin position="79"/>
        <end position="119"/>
    </location>
</feature>
<name>A0AAV8SL52_9ROSI</name>
<keyword evidence="1" id="KW-0677">Repeat</keyword>
<dbReference type="InterPro" id="IPR046960">
    <property type="entry name" value="PPR_At4g14850-like_plant"/>
</dbReference>
<gene>
    <name evidence="3" type="ORF">K2173_008515</name>
</gene>
<dbReference type="GO" id="GO:0003723">
    <property type="term" value="F:RNA binding"/>
    <property type="evidence" value="ECO:0007669"/>
    <property type="project" value="InterPro"/>
</dbReference>
<dbReference type="InterPro" id="IPR011990">
    <property type="entry name" value="TPR-like_helical_dom_sf"/>
</dbReference>
<evidence type="ECO:0000313" key="4">
    <source>
        <dbReference type="Proteomes" id="UP001159364"/>
    </source>
</evidence>
<dbReference type="Gene3D" id="1.25.40.10">
    <property type="entry name" value="Tetratricopeptide repeat domain"/>
    <property type="match status" value="4"/>
</dbReference>
<evidence type="ECO:0000256" key="1">
    <source>
        <dbReference type="ARBA" id="ARBA00022737"/>
    </source>
</evidence>
<dbReference type="Pfam" id="PF20431">
    <property type="entry name" value="E_motif"/>
    <property type="match status" value="1"/>
</dbReference>